<keyword evidence="1" id="KW-0175">Coiled coil</keyword>
<dbReference type="PRINTS" id="PR00455">
    <property type="entry name" value="HTHTETR"/>
</dbReference>
<name>A0A840MEW3_9PROT</name>
<evidence type="ECO:0000259" key="4">
    <source>
        <dbReference type="PROSITE" id="PS50977"/>
    </source>
</evidence>
<gene>
    <name evidence="5" type="ORF">HNQ59_000192</name>
</gene>
<organism evidence="5 6">
    <name type="scientific">Chitinivorax tropicus</name>
    <dbReference type="NCBI Taxonomy" id="714531"/>
    <lineage>
        <taxon>Bacteria</taxon>
        <taxon>Pseudomonadati</taxon>
        <taxon>Pseudomonadota</taxon>
        <taxon>Betaproteobacteria</taxon>
        <taxon>Chitinivorax</taxon>
    </lineage>
</organism>
<keyword evidence="6" id="KW-1185">Reference proteome</keyword>
<dbReference type="InterPro" id="IPR009057">
    <property type="entry name" value="Homeodomain-like_sf"/>
</dbReference>
<dbReference type="EMBL" id="JACHHY010000001">
    <property type="protein sequence ID" value="MBB5016930.1"/>
    <property type="molecule type" value="Genomic_DNA"/>
</dbReference>
<dbReference type="Pfam" id="PF17932">
    <property type="entry name" value="TetR_C_24"/>
    <property type="match status" value="1"/>
</dbReference>
<feature type="DNA-binding region" description="H-T-H motif" evidence="3">
    <location>
        <begin position="41"/>
        <end position="60"/>
    </location>
</feature>
<evidence type="ECO:0000256" key="2">
    <source>
        <dbReference type="ARBA" id="ARBA00023125"/>
    </source>
</evidence>
<dbReference type="InterPro" id="IPR001647">
    <property type="entry name" value="HTH_TetR"/>
</dbReference>
<evidence type="ECO:0000256" key="1">
    <source>
        <dbReference type="ARBA" id="ARBA00023054"/>
    </source>
</evidence>
<accession>A0A840MEW3</accession>
<dbReference type="SUPFAM" id="SSF46689">
    <property type="entry name" value="Homeodomain-like"/>
    <property type="match status" value="1"/>
</dbReference>
<dbReference type="AlphaFoldDB" id="A0A840MEW3"/>
<sequence length="202" mass="22961">MTPSPARKRGRPPKDADTSLRRVLIQQSAKLFREQGFERTTVRDIAHAAGVQAGSWFYHFKSKHEILAAVMREGMADSLARIQQLDVATLPAKAALRALIHTHLHTILAPDHDFIPVMLYEWRSLPPAAQVEIAALQQQYEAVWESVIARLQQHGDWPMPTRADRLFLFGSLNWIAQWYRPDGPLSLDDLVDDAMVFFLRSA</sequence>
<dbReference type="GO" id="GO:0003700">
    <property type="term" value="F:DNA-binding transcription factor activity"/>
    <property type="evidence" value="ECO:0007669"/>
    <property type="project" value="TreeGrafter"/>
</dbReference>
<dbReference type="PANTHER" id="PTHR30055">
    <property type="entry name" value="HTH-TYPE TRANSCRIPTIONAL REGULATOR RUTR"/>
    <property type="match status" value="1"/>
</dbReference>
<protein>
    <submittedName>
        <fullName evidence="5">AcrR family transcriptional regulator</fullName>
    </submittedName>
</protein>
<dbReference type="PROSITE" id="PS50977">
    <property type="entry name" value="HTH_TETR_2"/>
    <property type="match status" value="1"/>
</dbReference>
<dbReference type="Proteomes" id="UP000575898">
    <property type="component" value="Unassembled WGS sequence"/>
</dbReference>
<evidence type="ECO:0000256" key="3">
    <source>
        <dbReference type="PROSITE-ProRule" id="PRU00335"/>
    </source>
</evidence>
<evidence type="ECO:0000313" key="5">
    <source>
        <dbReference type="EMBL" id="MBB5016930.1"/>
    </source>
</evidence>
<evidence type="ECO:0000313" key="6">
    <source>
        <dbReference type="Proteomes" id="UP000575898"/>
    </source>
</evidence>
<proteinExistence type="predicted"/>
<dbReference type="RefSeq" id="WP_184033895.1">
    <property type="nucleotide sequence ID" value="NZ_JACHHY010000001.1"/>
</dbReference>
<feature type="domain" description="HTH tetR-type" evidence="4">
    <location>
        <begin position="18"/>
        <end position="78"/>
    </location>
</feature>
<dbReference type="GO" id="GO:0000976">
    <property type="term" value="F:transcription cis-regulatory region binding"/>
    <property type="evidence" value="ECO:0007669"/>
    <property type="project" value="TreeGrafter"/>
</dbReference>
<dbReference type="InterPro" id="IPR050109">
    <property type="entry name" value="HTH-type_TetR-like_transc_reg"/>
</dbReference>
<comment type="caution">
    <text evidence="5">The sequence shown here is derived from an EMBL/GenBank/DDBJ whole genome shotgun (WGS) entry which is preliminary data.</text>
</comment>
<dbReference type="Pfam" id="PF00440">
    <property type="entry name" value="TetR_N"/>
    <property type="match status" value="1"/>
</dbReference>
<dbReference type="Gene3D" id="1.10.357.10">
    <property type="entry name" value="Tetracycline Repressor, domain 2"/>
    <property type="match status" value="1"/>
</dbReference>
<dbReference type="SUPFAM" id="SSF48498">
    <property type="entry name" value="Tetracyclin repressor-like, C-terminal domain"/>
    <property type="match status" value="1"/>
</dbReference>
<dbReference type="InterPro" id="IPR036271">
    <property type="entry name" value="Tet_transcr_reg_TetR-rel_C_sf"/>
</dbReference>
<dbReference type="PANTHER" id="PTHR30055:SF183">
    <property type="entry name" value="NUCLEOID OCCLUSION FACTOR SLMA"/>
    <property type="match status" value="1"/>
</dbReference>
<keyword evidence="2 3" id="KW-0238">DNA-binding</keyword>
<dbReference type="InterPro" id="IPR041490">
    <property type="entry name" value="KstR2_TetR_C"/>
</dbReference>
<reference evidence="5 6" key="1">
    <citation type="submission" date="2020-08" db="EMBL/GenBank/DDBJ databases">
        <title>Genomic Encyclopedia of Type Strains, Phase IV (KMG-IV): sequencing the most valuable type-strain genomes for metagenomic binning, comparative biology and taxonomic classification.</title>
        <authorList>
            <person name="Goeker M."/>
        </authorList>
    </citation>
    <scope>NUCLEOTIDE SEQUENCE [LARGE SCALE GENOMIC DNA]</scope>
    <source>
        <strain evidence="5 6">DSM 27165</strain>
    </source>
</reference>